<evidence type="ECO:0000313" key="2">
    <source>
        <dbReference type="EMBL" id="AHG62152.1"/>
    </source>
</evidence>
<dbReference type="PRINTS" id="PR00081">
    <property type="entry name" value="GDHRDH"/>
</dbReference>
<reference evidence="2 3" key="1">
    <citation type="journal article" date="2014" name="Microbiology">
        <title>Unravelling the complete genome sequence of Advenella mimigardefordensis strain DPN7T and novel insights in the catabolism of the xenobiotic polythioester precursor 3,3'-dithiodipropionate.</title>
        <authorList>
            <person name="Wubbeler J.H."/>
            <person name="Hiessl S."/>
            <person name="Schuldes J."/>
            <person name="Thurmer A."/>
            <person name="Daniel R."/>
            <person name="Steinbuchel A."/>
        </authorList>
    </citation>
    <scope>NUCLEOTIDE SEQUENCE [LARGE SCALE GENOMIC DNA]</scope>
    <source>
        <strain evidence="3">DSM 17166 / LMG 22922 / DPN7</strain>
    </source>
</reference>
<dbReference type="EMBL" id="CP003915">
    <property type="protein sequence ID" value="AHG62152.1"/>
    <property type="molecule type" value="Genomic_DNA"/>
</dbReference>
<accession>W0P9I1</accession>
<dbReference type="Gene3D" id="3.40.50.720">
    <property type="entry name" value="NAD(P)-binding Rossmann-like Domain"/>
    <property type="match status" value="1"/>
</dbReference>
<dbReference type="Pfam" id="PF13561">
    <property type="entry name" value="adh_short_C2"/>
    <property type="match status" value="1"/>
</dbReference>
<proteinExistence type="inferred from homology"/>
<dbReference type="RefSeq" id="WP_025370748.1">
    <property type="nucleotide sequence ID" value="NZ_CP003915.1"/>
</dbReference>
<dbReference type="PANTHER" id="PTHR42879:SF6">
    <property type="entry name" value="NADPH-DEPENDENT REDUCTASE BACG"/>
    <property type="match status" value="1"/>
</dbReference>
<sequence>MDLGIQGRQAVVCAASSGLGFACAEALAREGVAVTLVGRDQTRLDLAAAQIVAVGGHLPVQTVVADLSDPLEYGDLASRTGIPDILVTNGGGPPVLYDSIGIGNDLWQSSMDSLFHGPVALINACVREMCARGFGRIVNISSAAVLSPKSGFALSVSPRAALITYCDLLAREVAKHNVTMNHLLPHSIETERLSANLAAEAAHRGISLEQLRAQRVSTIPVQRLGGVQEFAAYCAFLCGAQAGYVTGRKHVIDGGVNI</sequence>
<dbReference type="SUPFAM" id="SSF51735">
    <property type="entry name" value="NAD(P)-binding Rossmann-fold domains"/>
    <property type="match status" value="1"/>
</dbReference>
<evidence type="ECO:0000256" key="1">
    <source>
        <dbReference type="ARBA" id="ARBA00006484"/>
    </source>
</evidence>
<name>W0P9I1_ADVMD</name>
<dbReference type="OrthoDB" id="8681763at2"/>
<evidence type="ECO:0000313" key="3">
    <source>
        <dbReference type="Proteomes" id="UP000019095"/>
    </source>
</evidence>
<gene>
    <name evidence="2" type="ORF">MIM_c00490</name>
</gene>
<dbReference type="PANTHER" id="PTHR42879">
    <property type="entry name" value="3-OXOACYL-(ACYL-CARRIER-PROTEIN) REDUCTASE"/>
    <property type="match status" value="1"/>
</dbReference>
<dbReference type="PATRIC" id="fig|1247726.3.peg.53"/>
<comment type="similarity">
    <text evidence="1">Belongs to the short-chain dehydrogenases/reductases (SDR) family.</text>
</comment>
<dbReference type="KEGG" id="amim:MIM_c00490"/>
<dbReference type="InterPro" id="IPR036291">
    <property type="entry name" value="NAD(P)-bd_dom_sf"/>
</dbReference>
<dbReference type="STRING" id="1247726.MIM_c00490"/>
<dbReference type="Proteomes" id="UP000019095">
    <property type="component" value="Chromosome"/>
</dbReference>
<organism evidence="2 3">
    <name type="scientific">Advenella mimigardefordensis (strain DSM 17166 / LMG 22922 / DPN7)</name>
    <dbReference type="NCBI Taxonomy" id="1247726"/>
    <lineage>
        <taxon>Bacteria</taxon>
        <taxon>Pseudomonadati</taxon>
        <taxon>Pseudomonadota</taxon>
        <taxon>Betaproteobacteria</taxon>
        <taxon>Burkholderiales</taxon>
        <taxon>Alcaligenaceae</taxon>
    </lineage>
</organism>
<dbReference type="eggNOG" id="COG1028">
    <property type="taxonomic scope" value="Bacteria"/>
</dbReference>
<dbReference type="InterPro" id="IPR050259">
    <property type="entry name" value="SDR"/>
</dbReference>
<dbReference type="AlphaFoldDB" id="W0P9I1"/>
<dbReference type="HOGENOM" id="CLU_010194_1_2_4"/>
<keyword evidence="3" id="KW-1185">Reference proteome</keyword>
<dbReference type="InterPro" id="IPR002347">
    <property type="entry name" value="SDR_fam"/>
</dbReference>
<protein>
    <submittedName>
        <fullName evidence="2">Putative oxidoreductase</fullName>
    </submittedName>
</protein>